<name>A0A1V9Z3L7_9STRA</name>
<proteinExistence type="predicted"/>
<dbReference type="CDD" id="cd00838">
    <property type="entry name" value="MPP_superfamily"/>
    <property type="match status" value="1"/>
</dbReference>
<dbReference type="Pfam" id="PF00149">
    <property type="entry name" value="Metallophos"/>
    <property type="match status" value="1"/>
</dbReference>
<keyword evidence="3" id="KW-1185">Reference proteome</keyword>
<dbReference type="InterPro" id="IPR004843">
    <property type="entry name" value="Calcineurin-like_PHP"/>
</dbReference>
<dbReference type="PANTHER" id="PTHR37523">
    <property type="entry name" value="METALLOPHOSPHOESTERASE"/>
    <property type="match status" value="1"/>
</dbReference>
<evidence type="ECO:0000259" key="1">
    <source>
        <dbReference type="Pfam" id="PF00149"/>
    </source>
</evidence>
<dbReference type="AlphaFoldDB" id="A0A1V9Z3L7"/>
<reference evidence="2 3" key="1">
    <citation type="journal article" date="2014" name="Genome Biol. Evol.">
        <title>The secreted proteins of Achlya hypogyna and Thraustotheca clavata identify the ancestral oomycete secretome and reveal gene acquisitions by horizontal gene transfer.</title>
        <authorList>
            <person name="Misner I."/>
            <person name="Blouin N."/>
            <person name="Leonard G."/>
            <person name="Richards T.A."/>
            <person name="Lane C.E."/>
        </authorList>
    </citation>
    <scope>NUCLEOTIDE SEQUENCE [LARGE SCALE GENOMIC DNA]</scope>
    <source>
        <strain evidence="2 3">ATCC 34112</strain>
    </source>
</reference>
<dbReference type="OrthoDB" id="58218at2759"/>
<organism evidence="2 3">
    <name type="scientific">Thraustotheca clavata</name>
    <dbReference type="NCBI Taxonomy" id="74557"/>
    <lineage>
        <taxon>Eukaryota</taxon>
        <taxon>Sar</taxon>
        <taxon>Stramenopiles</taxon>
        <taxon>Oomycota</taxon>
        <taxon>Saprolegniomycetes</taxon>
        <taxon>Saprolegniales</taxon>
        <taxon>Achlyaceae</taxon>
        <taxon>Thraustotheca</taxon>
    </lineage>
</organism>
<protein>
    <recommendedName>
        <fullName evidence="1">Calcineurin-like phosphoesterase domain-containing protein</fullName>
    </recommendedName>
</protein>
<comment type="caution">
    <text evidence="2">The sequence shown here is derived from an EMBL/GenBank/DDBJ whole genome shotgun (WGS) entry which is preliminary data.</text>
</comment>
<dbReference type="EMBL" id="JNBS01002314">
    <property type="protein sequence ID" value="OQR92599.1"/>
    <property type="molecule type" value="Genomic_DNA"/>
</dbReference>
<gene>
    <name evidence="2" type="ORF">THRCLA_08661</name>
</gene>
<feature type="domain" description="Calcineurin-like phosphoesterase" evidence="1">
    <location>
        <begin position="9"/>
        <end position="99"/>
    </location>
</feature>
<dbReference type="GO" id="GO:0016787">
    <property type="term" value="F:hydrolase activity"/>
    <property type="evidence" value="ECO:0007669"/>
    <property type="project" value="InterPro"/>
</dbReference>
<dbReference type="PANTHER" id="PTHR37523:SF1">
    <property type="entry name" value="CALCINEURIN-LIKE PHOSPHOESTERASE DOMAIN-CONTAINING PROTEIN"/>
    <property type="match status" value="1"/>
</dbReference>
<evidence type="ECO:0000313" key="3">
    <source>
        <dbReference type="Proteomes" id="UP000243217"/>
    </source>
</evidence>
<evidence type="ECO:0000313" key="2">
    <source>
        <dbReference type="EMBL" id="OQR92599.1"/>
    </source>
</evidence>
<dbReference type="Gene3D" id="3.60.21.10">
    <property type="match status" value="1"/>
</dbReference>
<sequence length="243" mass="27020">MNAGGSGLTLLIVSDLHNAISRVNELCDYVIRRRPVDVVLVCGDFVQPAERSSPEKIAAAEGDMTALISRLEMIVCRVIYVPGPNDPCIAKRSQGLPKLTPYSINCDDTQIVLLPDDDHDISYRQSQESIGSSELIVEGFGNAPYGRLAMQIRTKYTVDDHLCNVYRKFARLPWCCRIMPGVSKCGSIEQVENGQVVLLPGRLVDGYFAIVEIGPRSLHEYDEEEAWDVKECKIYNLDAEIQG</sequence>
<dbReference type="Proteomes" id="UP000243217">
    <property type="component" value="Unassembled WGS sequence"/>
</dbReference>
<accession>A0A1V9Z3L7</accession>
<dbReference type="SUPFAM" id="SSF56300">
    <property type="entry name" value="Metallo-dependent phosphatases"/>
    <property type="match status" value="1"/>
</dbReference>
<dbReference type="InterPro" id="IPR029052">
    <property type="entry name" value="Metallo-depent_PP-like"/>
</dbReference>